<comment type="caution">
    <text evidence="4">The sequence shown here is derived from an EMBL/GenBank/DDBJ whole genome shotgun (WGS) entry which is preliminary data.</text>
</comment>
<feature type="domain" description="GTA TIM-barrel-like" evidence="1">
    <location>
        <begin position="444"/>
        <end position="737"/>
    </location>
</feature>
<keyword evidence="5" id="KW-1185">Reference proteome</keyword>
<dbReference type="eggNOG" id="COG3391">
    <property type="taxonomic scope" value="Bacteria"/>
</dbReference>
<evidence type="ECO:0000259" key="2">
    <source>
        <dbReference type="Pfam" id="PF13550"/>
    </source>
</evidence>
<dbReference type="InterPro" id="IPR056490">
    <property type="entry name" value="Rcc01698_C"/>
</dbReference>
<protein>
    <recommendedName>
        <fullName evidence="6">Host specificity protein</fullName>
    </recommendedName>
</protein>
<dbReference type="InterPro" id="IPR032876">
    <property type="entry name" value="J_dom"/>
</dbReference>
<dbReference type="CDD" id="cd19607">
    <property type="entry name" value="GTA_TIM-barrel-like"/>
    <property type="match status" value="1"/>
</dbReference>
<dbReference type="EMBL" id="AAOT01000018">
    <property type="protein sequence ID" value="EAR51072.1"/>
    <property type="molecule type" value="Genomic_DNA"/>
</dbReference>
<feature type="domain" description="Rcc01698-like C-terminal" evidence="3">
    <location>
        <begin position="1044"/>
        <end position="1144"/>
    </location>
</feature>
<dbReference type="Proteomes" id="UP000003635">
    <property type="component" value="Unassembled WGS sequence"/>
</dbReference>
<proteinExistence type="predicted"/>
<evidence type="ECO:0000313" key="4">
    <source>
        <dbReference type="EMBL" id="EAR51072.1"/>
    </source>
</evidence>
<dbReference type="STRING" id="314256.OG2516_04219"/>
<evidence type="ECO:0000259" key="1">
    <source>
        <dbReference type="Pfam" id="PF13547"/>
    </source>
</evidence>
<dbReference type="HOGENOM" id="CLU_007148_0_0_5"/>
<dbReference type="InterPro" id="IPR017853">
    <property type="entry name" value="GH"/>
</dbReference>
<dbReference type="SUPFAM" id="SSF51445">
    <property type="entry name" value="(Trans)glycosidases"/>
    <property type="match status" value="1"/>
</dbReference>
<dbReference type="RefSeq" id="WP_007254372.1">
    <property type="nucleotide sequence ID" value="NZ_CH724107.1"/>
</dbReference>
<feature type="domain" description="Tip attachment protein J" evidence="2">
    <location>
        <begin position="799"/>
        <end position="953"/>
    </location>
</feature>
<dbReference type="Gene3D" id="3.20.20.80">
    <property type="entry name" value="Glycosidases"/>
    <property type="match status" value="1"/>
</dbReference>
<dbReference type="Pfam" id="PF13547">
    <property type="entry name" value="GTA_TIM"/>
    <property type="match status" value="1"/>
</dbReference>
<gene>
    <name evidence="4" type="ORF">OG2516_04219</name>
</gene>
<evidence type="ECO:0000259" key="3">
    <source>
        <dbReference type="Pfam" id="PF23666"/>
    </source>
</evidence>
<evidence type="ECO:0000313" key="5">
    <source>
        <dbReference type="Proteomes" id="UP000003635"/>
    </source>
</evidence>
<dbReference type="InterPro" id="IPR025195">
    <property type="entry name" value="GTA_TIM_dom"/>
</dbReference>
<organism evidence="4 5">
    <name type="scientific">Oceanicola granulosus (strain ATCC BAA-861 / DSM 15982 / KCTC 12143 / HTCC2516)</name>
    <dbReference type="NCBI Taxonomy" id="314256"/>
    <lineage>
        <taxon>Bacteria</taxon>
        <taxon>Pseudomonadati</taxon>
        <taxon>Pseudomonadota</taxon>
        <taxon>Alphaproteobacteria</taxon>
        <taxon>Rhodobacterales</taxon>
        <taxon>Roseobacteraceae</taxon>
        <taxon>Oceanicola</taxon>
    </lineage>
</organism>
<evidence type="ECO:0008006" key="6">
    <source>
        <dbReference type="Google" id="ProtNLM"/>
    </source>
</evidence>
<accession>Q2CEC5</accession>
<sequence length="1300" mass="138071">MATLILGAAGLAAGTSLGGSVLGLSSAEIGRAAGAGLGRLIDARLFGQGSEPVETGRVDRFRLTGASEGAPIGRVYGQARVAGQVIWASDFLEQGSGGGGGKGAPAQPARTDLSYSVSLAVAVCEGVVTRIGRVWADGREVPAHRLNMRVYKGTDDQLPDPKIEAVEGAGQAPAYRGVAYVLFEDLPLGQFGNRVPSFSFEVSRPAGPDEADGLVPPDMARAVRGVALMPGSGEYTLATETVSVEEGYGATRLVNVNSADGRPDFVAAFDALEQELPDCGSVSLVVSWFGDDLRCGACTLQPKVEHHGTDASMPWQVSGTDRADAARVAQVDGGPVYGGTPTDQSVVQAIRHMKSAGKAVVFYPFILMDQLADNTLPDPWSGATGQPALPWRGRITLSAAPGTDGSPDGSAAAEAEVASFMGAAQPADFTPQSGGVAYGGPAEWSYRRFILHYAHLCAVAGGVDAFCIGSEMRALTQIRGASGFPAVDALRTLAGEVRAILGPACKLGYAADWSEYHGYQPAGTADKYFHLDPLWADPDIDFVGIDNYMPLADWRDGDTHADAGWGTIHDLGYLMSNVAGGEGYDFYYASPEDRDAQVRTPITDGFGTPWVWRYKDLVGWWDNYHHDRVDGAPAAEPTAWEPGSKPIWFTEFGCAAIDKGANQPNKFLDPKSSESAIPYFSAGYRDEFMQMQYLRATLGHWSDPANNPVSRFTGQRMLDMDRAHVWAWDARPYPAFPGRLDVWSDGPNHEFGHWITGRTAARPLAQVVEALCREAGMSEVDTSGVHGLVRGYSLAEVAPIRAALQPLMLAYGFDAFERDGRLVFRSRSGRGAVALEAERLVAGEGREATLERTRAGEAELAGTVRLGFIESGGSYRSAAASALHPGDSSRAVAASELALSLTRGEGQLVAERWLAEARVARDEARFALPPSREVGPGDVVRLEGADWRVDRVEEGLARAVEAVRIEPEIYRPRDPGAALAALPAPQVPGPVEALFLDLPLITGDEPAHAPRVAATARDWPGEVALYRSATGADFALDRLLARPATVGRTLTPLPAARPGTWDRGPALRVALVRGELASAGPDALLAGANVAAIGDGTPGNWELFQFARAELVAPLTYDLALRLRGQAGSDGLMPAHWPADSTLVLLDTRVALLDLPAASRGTLQHWRWGPADRPLDHDSLRAAAHAFAGNGLRPYPVAHLAAAVSGGDVALSWVRRTRIDGDGWEGREVPLGEADERYLVRVSEAGVLRREAEVDAPAWSYDAATRAADGLAGAAALEMAVAQLSERYGPGPFRSLEVAL</sequence>
<dbReference type="Pfam" id="PF23666">
    <property type="entry name" value="Rcc01698_C"/>
    <property type="match status" value="1"/>
</dbReference>
<reference evidence="4 5" key="1">
    <citation type="journal article" date="2010" name="J. Bacteriol.">
        <title>Genome sequences of Oceanicola granulosus HTCC2516(T) and Oceanicola batsensis HTCC2597(TDelta).</title>
        <authorList>
            <person name="Thrash J.C."/>
            <person name="Cho J.C."/>
            <person name="Vergin K.L."/>
            <person name="Giovannoni S.J."/>
        </authorList>
    </citation>
    <scope>NUCLEOTIDE SEQUENCE [LARGE SCALE GENOMIC DNA]</scope>
    <source>
        <strain evidence="5">ATCC BAA-861 / DSM 15982 / KCTC 12143 / HTCC2516</strain>
    </source>
</reference>
<dbReference type="Pfam" id="PF13550">
    <property type="entry name" value="Phage-tail_3"/>
    <property type="match status" value="1"/>
</dbReference>
<name>Q2CEC5_OCEGH</name>
<dbReference type="OrthoDB" id="8445115at2"/>